<comment type="cofactor">
    <cofactor evidence="5">
        <name>Mg(2+)</name>
        <dbReference type="ChEBI" id="CHEBI:18420"/>
    </cofactor>
</comment>
<dbReference type="InterPro" id="IPR002716">
    <property type="entry name" value="PIN_dom"/>
</dbReference>
<comment type="similarity">
    <text evidence="5">Belongs to the PINc/VapC protein family.</text>
</comment>
<dbReference type="AlphaFoldDB" id="K9P392"/>
<keyword evidence="2 5" id="KW-0540">Nuclease</keyword>
<keyword evidence="3 5" id="KW-0479">Metal-binding</keyword>
<dbReference type="GO" id="GO:0090729">
    <property type="term" value="F:toxin activity"/>
    <property type="evidence" value="ECO:0007669"/>
    <property type="project" value="UniProtKB-KW"/>
</dbReference>
<reference evidence="8" key="1">
    <citation type="journal article" date="2013" name="Proc. Natl. Acad. Sci. U.S.A.">
        <title>Improving the coverage of the cyanobacterial phylum using diversity-driven genome sequencing.</title>
        <authorList>
            <person name="Shih P.M."/>
            <person name="Wu D."/>
            <person name="Latifi A."/>
            <person name="Axen S.D."/>
            <person name="Fewer D.P."/>
            <person name="Talla E."/>
            <person name="Calteau A."/>
            <person name="Cai F."/>
            <person name="Tandeau de Marsac N."/>
            <person name="Rippka R."/>
            <person name="Herdman M."/>
            <person name="Sivonen K."/>
            <person name="Coursin T."/>
            <person name="Laurent T."/>
            <person name="Goodwin L."/>
            <person name="Nolan M."/>
            <person name="Davenport K.W."/>
            <person name="Han C.S."/>
            <person name="Rubin E.M."/>
            <person name="Eisen J.A."/>
            <person name="Woyke T."/>
            <person name="Gugger M."/>
            <person name="Kerfeld C.A."/>
        </authorList>
    </citation>
    <scope>NUCLEOTIDE SEQUENCE [LARGE SCALE GENOMIC DNA]</scope>
    <source>
        <strain evidence="8">ATCC 27147 / PCC 6307</strain>
    </source>
</reference>
<dbReference type="KEGG" id="cgc:Cyagr_0234"/>
<comment type="function">
    <text evidence="5">Toxic component of a toxin-antitoxin (TA) system. An RNase.</text>
</comment>
<evidence type="ECO:0000313" key="8">
    <source>
        <dbReference type="Proteomes" id="UP000010388"/>
    </source>
</evidence>
<dbReference type="eggNOG" id="COG1487">
    <property type="taxonomic scope" value="Bacteria"/>
</dbReference>
<evidence type="ECO:0000256" key="5">
    <source>
        <dbReference type="HAMAP-Rule" id="MF_00265"/>
    </source>
</evidence>
<dbReference type="STRING" id="292564.Cyagr_0234"/>
<dbReference type="GO" id="GO:0016787">
    <property type="term" value="F:hydrolase activity"/>
    <property type="evidence" value="ECO:0007669"/>
    <property type="project" value="UniProtKB-KW"/>
</dbReference>
<keyword evidence="5" id="KW-0460">Magnesium</keyword>
<dbReference type="GO" id="GO:0000287">
    <property type="term" value="F:magnesium ion binding"/>
    <property type="evidence" value="ECO:0007669"/>
    <property type="project" value="UniProtKB-UniRule"/>
</dbReference>
<feature type="binding site" evidence="5">
    <location>
        <position position="86"/>
    </location>
    <ligand>
        <name>Mg(2+)</name>
        <dbReference type="ChEBI" id="CHEBI:18420"/>
    </ligand>
</feature>
<evidence type="ECO:0000256" key="3">
    <source>
        <dbReference type="ARBA" id="ARBA00022723"/>
    </source>
</evidence>
<accession>K9P392</accession>
<keyword evidence="4 5" id="KW-0378">Hydrolase</keyword>
<sequence>MILVDTSVWVDHLRCGLPRLATRLQDGEVLIHPWVIGEIACGNLRDRGQVLSLLQGLPAAVVASDEEVLLLIERDQLMGRGIGYVDVHLIASARLSRCHLWTQDRRLAAVAKEQRLVVAEAESG</sequence>
<protein>
    <recommendedName>
        <fullName evidence="5">Ribonuclease VapC</fullName>
        <shortName evidence="5">RNase VapC</shortName>
        <ecNumber evidence="5">3.1.-.-</ecNumber>
    </recommendedName>
    <alternativeName>
        <fullName evidence="5">Toxin VapC</fullName>
    </alternativeName>
</protein>
<evidence type="ECO:0000259" key="6">
    <source>
        <dbReference type="Pfam" id="PF01850"/>
    </source>
</evidence>
<gene>
    <name evidence="5" type="primary">vapC</name>
    <name evidence="7" type="ordered locus">Cyagr_0234</name>
</gene>
<dbReference type="Proteomes" id="UP000010388">
    <property type="component" value="Chromosome"/>
</dbReference>
<keyword evidence="5" id="KW-0800">Toxin</keyword>
<dbReference type="InterPro" id="IPR022907">
    <property type="entry name" value="VapC_family"/>
</dbReference>
<dbReference type="EC" id="3.1.-.-" evidence="5"/>
<dbReference type="HOGENOM" id="CLU_147393_0_0_3"/>
<evidence type="ECO:0000313" key="7">
    <source>
        <dbReference type="EMBL" id="AFY27438.1"/>
    </source>
</evidence>
<dbReference type="EMBL" id="CP003495">
    <property type="protein sequence ID" value="AFY27438.1"/>
    <property type="molecule type" value="Genomic_DNA"/>
</dbReference>
<evidence type="ECO:0000256" key="1">
    <source>
        <dbReference type="ARBA" id="ARBA00022649"/>
    </source>
</evidence>
<evidence type="ECO:0000256" key="2">
    <source>
        <dbReference type="ARBA" id="ARBA00022722"/>
    </source>
</evidence>
<feature type="domain" description="PIN" evidence="6">
    <location>
        <begin position="2"/>
        <end position="112"/>
    </location>
</feature>
<dbReference type="Gene3D" id="3.40.50.1010">
    <property type="entry name" value="5'-nuclease"/>
    <property type="match status" value="1"/>
</dbReference>
<dbReference type="RefSeq" id="WP_015107897.1">
    <property type="nucleotide sequence ID" value="NC_019675.1"/>
</dbReference>
<dbReference type="SUPFAM" id="SSF88723">
    <property type="entry name" value="PIN domain-like"/>
    <property type="match status" value="1"/>
</dbReference>
<dbReference type="HAMAP" id="MF_00265">
    <property type="entry name" value="VapC_Nob1"/>
    <property type="match status" value="1"/>
</dbReference>
<dbReference type="OrthoDB" id="329172at2"/>
<proteinExistence type="inferred from homology"/>
<name>K9P392_CYAGP</name>
<keyword evidence="1 5" id="KW-1277">Toxin-antitoxin system</keyword>
<dbReference type="InterPro" id="IPR029060">
    <property type="entry name" value="PIN-like_dom_sf"/>
</dbReference>
<evidence type="ECO:0000256" key="4">
    <source>
        <dbReference type="ARBA" id="ARBA00022801"/>
    </source>
</evidence>
<dbReference type="GO" id="GO:0004540">
    <property type="term" value="F:RNA nuclease activity"/>
    <property type="evidence" value="ECO:0007669"/>
    <property type="project" value="InterPro"/>
</dbReference>
<feature type="binding site" evidence="5">
    <location>
        <position position="5"/>
    </location>
    <ligand>
        <name>Mg(2+)</name>
        <dbReference type="ChEBI" id="CHEBI:18420"/>
    </ligand>
</feature>
<organism evidence="7 8">
    <name type="scientific">Cyanobium gracile (strain ATCC 27147 / PCC 6307)</name>
    <dbReference type="NCBI Taxonomy" id="292564"/>
    <lineage>
        <taxon>Bacteria</taxon>
        <taxon>Bacillati</taxon>
        <taxon>Cyanobacteriota</taxon>
        <taxon>Cyanophyceae</taxon>
        <taxon>Synechococcales</taxon>
        <taxon>Prochlorococcaceae</taxon>
        <taxon>Cyanobium</taxon>
    </lineage>
</organism>
<dbReference type="Pfam" id="PF01850">
    <property type="entry name" value="PIN"/>
    <property type="match status" value="1"/>
</dbReference>